<evidence type="ECO:0000256" key="5">
    <source>
        <dbReference type="SAM" id="MobiDB-lite"/>
    </source>
</evidence>
<dbReference type="InterPro" id="IPR039425">
    <property type="entry name" value="RNA_pol_sigma-70-like"/>
</dbReference>
<dbReference type="OrthoDB" id="9780326at2"/>
<dbReference type="Pfam" id="PF04542">
    <property type="entry name" value="Sigma70_r2"/>
    <property type="match status" value="1"/>
</dbReference>
<evidence type="ECO:0000256" key="2">
    <source>
        <dbReference type="ARBA" id="ARBA00023015"/>
    </source>
</evidence>
<dbReference type="InterPro" id="IPR036388">
    <property type="entry name" value="WH-like_DNA-bd_sf"/>
</dbReference>
<keyword evidence="4" id="KW-0804">Transcription</keyword>
<organism evidence="8 9">
    <name type="scientific">Lunatimonas lonarensis</name>
    <dbReference type="NCBI Taxonomy" id="1232681"/>
    <lineage>
        <taxon>Bacteria</taxon>
        <taxon>Pseudomonadati</taxon>
        <taxon>Bacteroidota</taxon>
        <taxon>Cytophagia</taxon>
        <taxon>Cytophagales</taxon>
        <taxon>Cyclobacteriaceae</taxon>
    </lineage>
</organism>
<dbReference type="InterPro" id="IPR013324">
    <property type="entry name" value="RNA_pol_sigma_r3/r4-like"/>
</dbReference>
<evidence type="ECO:0000313" key="8">
    <source>
        <dbReference type="EMBL" id="EON79159.1"/>
    </source>
</evidence>
<dbReference type="Proteomes" id="UP000013909">
    <property type="component" value="Unassembled WGS sequence"/>
</dbReference>
<evidence type="ECO:0000313" key="9">
    <source>
        <dbReference type="Proteomes" id="UP000013909"/>
    </source>
</evidence>
<evidence type="ECO:0000259" key="6">
    <source>
        <dbReference type="Pfam" id="PF04542"/>
    </source>
</evidence>
<dbReference type="Pfam" id="PF08281">
    <property type="entry name" value="Sigma70_r4_2"/>
    <property type="match status" value="1"/>
</dbReference>
<dbReference type="PANTHER" id="PTHR43133:SF51">
    <property type="entry name" value="RNA POLYMERASE SIGMA FACTOR"/>
    <property type="match status" value="1"/>
</dbReference>
<proteinExistence type="inferred from homology"/>
<gene>
    <name evidence="8" type="ORF">ADIS_0388</name>
</gene>
<dbReference type="SUPFAM" id="SSF88659">
    <property type="entry name" value="Sigma3 and sigma4 domains of RNA polymerase sigma factors"/>
    <property type="match status" value="1"/>
</dbReference>
<protein>
    <submittedName>
        <fullName evidence="8">RNA polymerase ECF-type sigma factor</fullName>
    </submittedName>
</protein>
<dbReference type="NCBIfam" id="TIGR02937">
    <property type="entry name" value="sigma70-ECF"/>
    <property type="match status" value="1"/>
</dbReference>
<name>R7ZYM8_9BACT</name>
<dbReference type="GO" id="GO:0016987">
    <property type="term" value="F:sigma factor activity"/>
    <property type="evidence" value="ECO:0007669"/>
    <property type="project" value="UniProtKB-KW"/>
</dbReference>
<accession>R7ZYM8</accession>
<comment type="similarity">
    <text evidence="1">Belongs to the sigma-70 factor family. ECF subfamily.</text>
</comment>
<keyword evidence="3" id="KW-0731">Sigma factor</keyword>
<keyword evidence="2" id="KW-0805">Transcription regulation</keyword>
<reference evidence="8 9" key="1">
    <citation type="submission" date="2013-02" db="EMBL/GenBank/DDBJ databases">
        <title>A novel strain isolated from Lonar lake, Maharashtra, India.</title>
        <authorList>
            <person name="Singh A."/>
        </authorList>
    </citation>
    <scope>NUCLEOTIDE SEQUENCE [LARGE SCALE GENOMIC DNA]</scope>
    <source>
        <strain evidence="8 9">AK24</strain>
    </source>
</reference>
<dbReference type="PANTHER" id="PTHR43133">
    <property type="entry name" value="RNA POLYMERASE ECF-TYPE SIGMA FACTO"/>
    <property type="match status" value="1"/>
</dbReference>
<dbReference type="Gene3D" id="1.10.10.10">
    <property type="entry name" value="Winged helix-like DNA-binding domain superfamily/Winged helix DNA-binding domain"/>
    <property type="match status" value="1"/>
</dbReference>
<dbReference type="InterPro" id="IPR013325">
    <property type="entry name" value="RNA_pol_sigma_r2"/>
</dbReference>
<evidence type="ECO:0000259" key="7">
    <source>
        <dbReference type="Pfam" id="PF08281"/>
    </source>
</evidence>
<dbReference type="InterPro" id="IPR007627">
    <property type="entry name" value="RNA_pol_sigma70_r2"/>
</dbReference>
<feature type="domain" description="RNA polymerase sigma-70 region 2" evidence="6">
    <location>
        <begin position="26"/>
        <end position="92"/>
    </location>
</feature>
<dbReference type="EMBL" id="AQHR01000015">
    <property type="protein sequence ID" value="EON79159.1"/>
    <property type="molecule type" value="Genomic_DNA"/>
</dbReference>
<feature type="domain" description="RNA polymerase sigma factor 70 region 4 type 2" evidence="7">
    <location>
        <begin position="128"/>
        <end position="180"/>
    </location>
</feature>
<dbReference type="Gene3D" id="1.10.1740.10">
    <property type="match status" value="1"/>
</dbReference>
<dbReference type="InterPro" id="IPR014284">
    <property type="entry name" value="RNA_pol_sigma-70_dom"/>
</dbReference>
<dbReference type="InterPro" id="IPR013249">
    <property type="entry name" value="RNA_pol_sigma70_r4_t2"/>
</dbReference>
<dbReference type="STRING" id="1232681.ADIS_0388"/>
<dbReference type="GO" id="GO:0003677">
    <property type="term" value="F:DNA binding"/>
    <property type="evidence" value="ECO:0007669"/>
    <property type="project" value="InterPro"/>
</dbReference>
<dbReference type="CDD" id="cd06171">
    <property type="entry name" value="Sigma70_r4"/>
    <property type="match status" value="1"/>
</dbReference>
<evidence type="ECO:0000256" key="3">
    <source>
        <dbReference type="ARBA" id="ARBA00023082"/>
    </source>
</evidence>
<sequence length="192" mass="21950">MNTGPSVHIALVTRAISGDSFAKDILINDWYKRVYNYALRFLGDHDLAMEVSQLTFITVHGKIESLKDPSKYRSWLYTILANNCRSQKRRGRNPSLSALSSTAPANPEDFACSSSNPEQRMIEQEATDRLEKAILRLPEVQREVLIMKEFEGLKFREIAESLGISENTAKSRLYYAFKHLKESLSGYTYHPQ</sequence>
<comment type="caution">
    <text evidence="8">The sequence shown here is derived from an EMBL/GenBank/DDBJ whole genome shotgun (WGS) entry which is preliminary data.</text>
</comment>
<evidence type="ECO:0000256" key="4">
    <source>
        <dbReference type="ARBA" id="ARBA00023163"/>
    </source>
</evidence>
<dbReference type="RefSeq" id="WP_010852540.1">
    <property type="nucleotide sequence ID" value="NZ_AQHR01000015.1"/>
</dbReference>
<evidence type="ECO:0000256" key="1">
    <source>
        <dbReference type="ARBA" id="ARBA00010641"/>
    </source>
</evidence>
<dbReference type="GO" id="GO:0006352">
    <property type="term" value="P:DNA-templated transcription initiation"/>
    <property type="evidence" value="ECO:0007669"/>
    <property type="project" value="InterPro"/>
</dbReference>
<feature type="compositionally biased region" description="Low complexity" evidence="5">
    <location>
        <begin position="93"/>
        <end position="107"/>
    </location>
</feature>
<dbReference type="SUPFAM" id="SSF88946">
    <property type="entry name" value="Sigma2 domain of RNA polymerase sigma factors"/>
    <property type="match status" value="1"/>
</dbReference>
<feature type="region of interest" description="Disordered" evidence="5">
    <location>
        <begin position="88"/>
        <end position="118"/>
    </location>
</feature>
<keyword evidence="9" id="KW-1185">Reference proteome</keyword>
<dbReference type="AlphaFoldDB" id="R7ZYM8"/>